<organism evidence="2 3">
    <name type="scientific">Candidatus Onthomorpha intestinigallinarum</name>
    <dbReference type="NCBI Taxonomy" id="2840880"/>
    <lineage>
        <taxon>Bacteria</taxon>
        <taxon>Pseudomonadati</taxon>
        <taxon>Bacteroidota</taxon>
        <taxon>Bacteroidia</taxon>
        <taxon>Bacteroidales</taxon>
        <taxon>Candidatus Onthomorpha</taxon>
    </lineage>
</organism>
<evidence type="ECO:0000313" key="2">
    <source>
        <dbReference type="EMBL" id="HIW87901.1"/>
    </source>
</evidence>
<evidence type="ECO:0008006" key="4">
    <source>
        <dbReference type="Google" id="ProtNLM"/>
    </source>
</evidence>
<comment type="caution">
    <text evidence="2">The sequence shown here is derived from an EMBL/GenBank/DDBJ whole genome shotgun (WGS) entry which is preliminary data.</text>
</comment>
<reference evidence="2" key="2">
    <citation type="submission" date="2021-04" db="EMBL/GenBank/DDBJ databases">
        <authorList>
            <person name="Gilroy R."/>
        </authorList>
    </citation>
    <scope>NUCLEOTIDE SEQUENCE</scope>
    <source>
        <strain evidence="2">Gambia16-930</strain>
    </source>
</reference>
<protein>
    <recommendedName>
        <fullName evidence="4">Lipoprotein</fullName>
    </recommendedName>
</protein>
<dbReference type="AlphaFoldDB" id="A0A9D1UII6"/>
<gene>
    <name evidence="2" type="ORF">IAC47_06480</name>
</gene>
<reference evidence="2" key="1">
    <citation type="journal article" date="2021" name="PeerJ">
        <title>Extensive microbial diversity within the chicken gut microbiome revealed by metagenomics and culture.</title>
        <authorList>
            <person name="Gilroy R."/>
            <person name="Ravi A."/>
            <person name="Getino M."/>
            <person name="Pursley I."/>
            <person name="Horton D.L."/>
            <person name="Alikhan N.F."/>
            <person name="Baker D."/>
            <person name="Gharbi K."/>
            <person name="Hall N."/>
            <person name="Watson M."/>
            <person name="Adriaenssens E.M."/>
            <person name="Foster-Nyarko E."/>
            <person name="Jarju S."/>
            <person name="Secka A."/>
            <person name="Antonio M."/>
            <person name="Oren A."/>
            <person name="Chaudhuri R.R."/>
            <person name="La Ragione R."/>
            <person name="Hildebrand F."/>
            <person name="Pallen M.J."/>
        </authorList>
    </citation>
    <scope>NUCLEOTIDE SEQUENCE</scope>
    <source>
        <strain evidence="2">Gambia16-930</strain>
    </source>
</reference>
<keyword evidence="1" id="KW-0732">Signal</keyword>
<evidence type="ECO:0000313" key="3">
    <source>
        <dbReference type="Proteomes" id="UP000824267"/>
    </source>
</evidence>
<accession>A0A9D1UII6</accession>
<sequence length="236" mass="26491">MKKFFVLLAAAMCFTGFYSCENNDDEGNQNNPPVQNYLTDVNIEKLKAISGFSREEIDSLMNANSYSLADSLQDSGMDIFIYTTNAASQSNITYMIYTMNGNVLGTSYAIEKSKASESMTTHKEFSSIARTYADGIGTYEYSAAIADKAQQQTTYTDDAEYLQSVENAINESDFSAGLELYIIDMIMIQNMITFTEEEATQIYGVALTYFNMGAMYGKTNIEPQDIFRKMVLKMRK</sequence>
<feature type="signal peptide" evidence="1">
    <location>
        <begin position="1"/>
        <end position="19"/>
    </location>
</feature>
<name>A0A9D1UII6_9BACT</name>
<proteinExistence type="predicted"/>
<dbReference type="PROSITE" id="PS51257">
    <property type="entry name" value="PROKAR_LIPOPROTEIN"/>
    <property type="match status" value="1"/>
</dbReference>
<dbReference type="Proteomes" id="UP000824267">
    <property type="component" value="Unassembled WGS sequence"/>
</dbReference>
<feature type="chain" id="PRO_5039479670" description="Lipoprotein" evidence="1">
    <location>
        <begin position="20"/>
        <end position="236"/>
    </location>
</feature>
<evidence type="ECO:0000256" key="1">
    <source>
        <dbReference type="SAM" id="SignalP"/>
    </source>
</evidence>
<dbReference type="EMBL" id="DXGG01000203">
    <property type="protein sequence ID" value="HIW87901.1"/>
    <property type="molecule type" value="Genomic_DNA"/>
</dbReference>